<dbReference type="PROSITE" id="PS50893">
    <property type="entry name" value="ABC_TRANSPORTER_2"/>
    <property type="match status" value="1"/>
</dbReference>
<evidence type="ECO:0000259" key="4">
    <source>
        <dbReference type="PROSITE" id="PS50893"/>
    </source>
</evidence>
<dbReference type="RefSeq" id="WP_283401019.1">
    <property type="nucleotide sequence ID" value="NZ_FXUB01000005.1"/>
</dbReference>
<reference evidence="5 6" key="1">
    <citation type="submission" date="2017-05" db="EMBL/GenBank/DDBJ databases">
        <authorList>
            <person name="Varghese N."/>
            <person name="Submissions S."/>
        </authorList>
    </citation>
    <scope>NUCLEOTIDE SEQUENCE [LARGE SCALE GENOMIC DNA]</scope>
    <source>
        <strain evidence="5 6">DSM 15522</strain>
    </source>
</reference>
<feature type="domain" description="ABC transporter" evidence="4">
    <location>
        <begin position="1"/>
        <end position="226"/>
    </location>
</feature>
<dbReference type="PANTHER" id="PTHR42781:SF4">
    <property type="entry name" value="SPERMIDINE_PUTRESCINE IMPORT ATP-BINDING PROTEIN POTA"/>
    <property type="match status" value="1"/>
</dbReference>
<dbReference type="PROSITE" id="PS00211">
    <property type="entry name" value="ABC_TRANSPORTER_1"/>
    <property type="match status" value="1"/>
</dbReference>
<organism evidence="5 6">
    <name type="scientific">Desulfurobacterium pacificum</name>
    <dbReference type="NCBI Taxonomy" id="240166"/>
    <lineage>
        <taxon>Bacteria</taxon>
        <taxon>Pseudomonadati</taxon>
        <taxon>Aquificota</taxon>
        <taxon>Aquificia</taxon>
        <taxon>Desulfurobacteriales</taxon>
        <taxon>Desulfurobacteriaceae</taxon>
        <taxon>Desulfurobacterium</taxon>
    </lineage>
</organism>
<dbReference type="GO" id="GO:0005524">
    <property type="term" value="F:ATP binding"/>
    <property type="evidence" value="ECO:0007669"/>
    <property type="project" value="UniProtKB-KW"/>
</dbReference>
<keyword evidence="3 5" id="KW-0067">ATP-binding</keyword>
<accession>A0ABY1NU34</accession>
<evidence type="ECO:0000256" key="2">
    <source>
        <dbReference type="ARBA" id="ARBA00022741"/>
    </source>
</evidence>
<dbReference type="InterPro" id="IPR017871">
    <property type="entry name" value="ABC_transporter-like_CS"/>
</dbReference>
<evidence type="ECO:0000313" key="5">
    <source>
        <dbReference type="EMBL" id="SMP18002.1"/>
    </source>
</evidence>
<name>A0ABY1NU34_9BACT</name>
<dbReference type="InterPro" id="IPR050093">
    <property type="entry name" value="ABC_SmlMolc_Importer"/>
</dbReference>
<dbReference type="InterPro" id="IPR008995">
    <property type="entry name" value="Mo/tungstate-bd_C_term_dom"/>
</dbReference>
<dbReference type="SMART" id="SM00382">
    <property type="entry name" value="AAA"/>
    <property type="match status" value="1"/>
</dbReference>
<keyword evidence="2" id="KW-0547">Nucleotide-binding</keyword>
<keyword evidence="6" id="KW-1185">Reference proteome</keyword>
<dbReference type="Pfam" id="PF00005">
    <property type="entry name" value="ABC_tran"/>
    <property type="match status" value="1"/>
</dbReference>
<evidence type="ECO:0000313" key="6">
    <source>
        <dbReference type="Proteomes" id="UP001157911"/>
    </source>
</evidence>
<sequence>MLEVSVKKELEGFSLDVQFISEAKSVALFAPSGSGKSLTLQAIAGLLKPDEGRIKVVDRVFFDSSKRFFLPPQKRRVGYLFQDYALFPHMTVWENVSYGCRDEKRVEEVLKMLEIQDIRNRFPREISGGQKQRVALARALAFEPKVLLLDEPFSALHKSLKLELYKRLREVVGEFSIPMVLVTHDFDEVFELTDYVVIMEKGEVKQTGVPVEVFFNPIDGKVAKLLGHQSFLSGKVVFVMDGYVEVRLGDRRKQILRAKNFPEDLKEGENVFVSILPFAVALNPLEDSVKISAVVKDIFREKDKSVVILDLGGDVVLHLPFSLSPNYIIEKGREADFYLSPSCISVFRRCYEKES</sequence>
<proteinExistence type="predicted"/>
<comment type="caution">
    <text evidence="5">The sequence shown here is derived from an EMBL/GenBank/DDBJ whole genome shotgun (WGS) entry which is preliminary data.</text>
</comment>
<dbReference type="SUPFAM" id="SSF52540">
    <property type="entry name" value="P-loop containing nucleoside triphosphate hydrolases"/>
    <property type="match status" value="1"/>
</dbReference>
<evidence type="ECO:0000256" key="1">
    <source>
        <dbReference type="ARBA" id="ARBA00022448"/>
    </source>
</evidence>
<dbReference type="InterPro" id="IPR027417">
    <property type="entry name" value="P-loop_NTPase"/>
</dbReference>
<keyword evidence="1" id="KW-0813">Transport</keyword>
<dbReference type="SUPFAM" id="SSF50331">
    <property type="entry name" value="MOP-like"/>
    <property type="match status" value="1"/>
</dbReference>
<dbReference type="EMBL" id="FXUB01000005">
    <property type="protein sequence ID" value="SMP18002.1"/>
    <property type="molecule type" value="Genomic_DNA"/>
</dbReference>
<gene>
    <name evidence="5" type="ORF">SAMN06265339_1578</name>
</gene>
<evidence type="ECO:0000256" key="3">
    <source>
        <dbReference type="ARBA" id="ARBA00022840"/>
    </source>
</evidence>
<dbReference type="Proteomes" id="UP001157911">
    <property type="component" value="Unassembled WGS sequence"/>
</dbReference>
<dbReference type="InterPro" id="IPR003439">
    <property type="entry name" value="ABC_transporter-like_ATP-bd"/>
</dbReference>
<protein>
    <submittedName>
        <fullName evidence="5">Molybdate transport system ATP-binding protein</fullName>
    </submittedName>
</protein>
<dbReference type="Gene3D" id="3.40.50.300">
    <property type="entry name" value="P-loop containing nucleotide triphosphate hydrolases"/>
    <property type="match status" value="1"/>
</dbReference>
<dbReference type="PANTHER" id="PTHR42781">
    <property type="entry name" value="SPERMIDINE/PUTRESCINE IMPORT ATP-BINDING PROTEIN POTA"/>
    <property type="match status" value="1"/>
</dbReference>
<dbReference type="InterPro" id="IPR003593">
    <property type="entry name" value="AAA+_ATPase"/>
</dbReference>